<feature type="domain" description="5'-3' DNA helicase ZGRF1-like N-terminal" evidence="2">
    <location>
        <begin position="27"/>
        <end position="108"/>
    </location>
</feature>
<dbReference type="GO" id="GO:0005634">
    <property type="term" value="C:nucleus"/>
    <property type="evidence" value="ECO:0007669"/>
    <property type="project" value="TreeGrafter"/>
</dbReference>
<dbReference type="InterPro" id="IPR052800">
    <property type="entry name" value="DNA_Repair_Helicase_ZGRF1"/>
</dbReference>
<sequence length="916" mass="99806">MAATVSTHRSQQGSDKPRSAIPTVAPVLDFGCLFTHDLKRKQKRWQDGRLTFHTFNKRVMVYDDRGNFIGDTHWREDYDFEEGEEFQLEQGCVIVQVSECRGSKDQDLTELFEKKNRQKEQRQHRQPRTSDNASSPADVTLRSALLHQPSGAISIQSTLPRQVVTPRPAPIGRAVIPSVSPYEQRRMRDPQRERDDESPPKKRRKPNVTAPSKSGYAQSLFGAALSLAPWTSSAQSVQSTVSQTPTERRNTAGTTSTNPRNPNNRQPQLPLPHSINRPVTTGQPDTETPVSTHSNASASPTLVRLSASPPVESGSARKSATKPGQRNPGRETSDFTDKSLLSMIKTTMHPAKGAPLASSKGRQWGKFDATSRPAAQQDPNATCVCIDLEAPYNDAEARKSLENCQRTDKATRDVPCASRHISIHPTENTTSLISTTRRNKKRGLLIVSEKNNSTKRRKDNAGGSVCSQGERGSACVEDVPDQGDTSTPLRCSFLREPGSKPTGRDFPGLPDTELPCNSELDSGLGKPLETRLDISRSNDRPTGPLPSKKSRFRQSGTDSVDTDHNTETSDFEDFPFQDEPGPLTSRSKRNPIELEEKLQIKGPRLASIRRSVKSKEIIGFRSGNSDVGCTLGSPRTAGPVPAADLLKTPGHNHESHGFDEPGEGMAQSGGNSHQSQPPQKRPQDMKRTEVGKAEGSEKAGLSATDRSLAQARSKEAKEVGPSGLYLPRESGREAVVEAKQEADTQKSSTRCGDVEVALSTTITKQKCSPDRQNRRIDALAWKSGSDINTQQGSTGARLQEEGVGARGIRNRPTGSEVDGSLPGSGQDTTRPEADTHEPRRRAEPARQHRKAAIQSDVAGQIARPIIGPALATAEPNRSGKEGPPPLKDKLPLFTRANGGPWSKTAYDLLGIERPSS</sequence>
<proteinExistence type="predicted"/>
<feature type="compositionally biased region" description="Basic and acidic residues" evidence="1">
    <location>
        <begin position="829"/>
        <end position="846"/>
    </location>
</feature>
<feature type="compositionally biased region" description="Basic and acidic residues" evidence="1">
    <location>
        <begin position="183"/>
        <end position="200"/>
    </location>
</feature>
<dbReference type="GO" id="GO:0035861">
    <property type="term" value="C:site of double-strand break"/>
    <property type="evidence" value="ECO:0007669"/>
    <property type="project" value="TreeGrafter"/>
</dbReference>
<dbReference type="RefSeq" id="XP_028465321.1">
    <property type="nucleotide sequence ID" value="XM_028612260.1"/>
</dbReference>
<dbReference type="OrthoDB" id="6513042at2759"/>
<organism evidence="3 4">
    <name type="scientific">Sodiomyces alkalinus (strain CBS 110278 / VKM F-3762 / F11)</name>
    <name type="common">Alkaliphilic filamentous fungus</name>
    <dbReference type="NCBI Taxonomy" id="1314773"/>
    <lineage>
        <taxon>Eukaryota</taxon>
        <taxon>Fungi</taxon>
        <taxon>Dikarya</taxon>
        <taxon>Ascomycota</taxon>
        <taxon>Pezizomycotina</taxon>
        <taxon>Sordariomycetes</taxon>
        <taxon>Hypocreomycetidae</taxon>
        <taxon>Glomerellales</taxon>
        <taxon>Plectosphaerellaceae</taxon>
        <taxon>Sodiomyces</taxon>
    </lineage>
</organism>
<name>A0A3N2PSN2_SODAK</name>
<feature type="region of interest" description="Disordered" evidence="1">
    <location>
        <begin position="114"/>
        <end position="136"/>
    </location>
</feature>
<feature type="compositionally biased region" description="Basic and acidic residues" evidence="1">
    <location>
        <begin position="681"/>
        <end position="697"/>
    </location>
</feature>
<dbReference type="STRING" id="1314773.A0A3N2PSN2"/>
<feature type="compositionally biased region" description="Polar residues" evidence="1">
    <location>
        <begin position="277"/>
        <end position="300"/>
    </location>
</feature>
<dbReference type="Pfam" id="PF10382">
    <property type="entry name" value="ZGRF1-like_N"/>
    <property type="match status" value="1"/>
</dbReference>
<dbReference type="InterPro" id="IPR018838">
    <property type="entry name" value="ZGRF1-like_N"/>
</dbReference>
<dbReference type="Proteomes" id="UP000272025">
    <property type="component" value="Unassembled WGS sequence"/>
</dbReference>
<feature type="compositionally biased region" description="Basic and acidic residues" evidence="1">
    <location>
        <begin position="729"/>
        <end position="744"/>
    </location>
</feature>
<feature type="compositionally biased region" description="Low complexity" evidence="1">
    <location>
        <begin position="258"/>
        <end position="272"/>
    </location>
</feature>
<gene>
    <name evidence="3" type="ORF">SODALDRAFT_334626</name>
</gene>
<feature type="compositionally biased region" description="Polar residues" evidence="1">
    <location>
        <begin position="1"/>
        <end position="14"/>
    </location>
</feature>
<feature type="compositionally biased region" description="Polar residues" evidence="1">
    <location>
        <begin position="668"/>
        <end position="678"/>
    </location>
</feature>
<dbReference type="AlphaFoldDB" id="A0A3N2PSN2"/>
<feature type="region of interest" description="Disordered" evidence="1">
    <location>
        <begin position="1"/>
        <end position="20"/>
    </location>
</feature>
<reference evidence="3 4" key="1">
    <citation type="journal article" date="2018" name="Mol. Ecol.">
        <title>The obligate alkalophilic soda-lake fungus Sodiomyces alkalinus has shifted to a protein diet.</title>
        <authorList>
            <person name="Grum-Grzhimaylo A.A."/>
            <person name="Falkoski D.L."/>
            <person name="van den Heuvel J."/>
            <person name="Valero-Jimenez C.A."/>
            <person name="Min B."/>
            <person name="Choi I.G."/>
            <person name="Lipzen A."/>
            <person name="Daum C.G."/>
            <person name="Aanen D.K."/>
            <person name="Tsang A."/>
            <person name="Henrissat B."/>
            <person name="Bilanenko E.N."/>
            <person name="de Vries R.P."/>
            <person name="van Kan J.A.L."/>
            <person name="Grigoriev I.V."/>
            <person name="Debets A.J.M."/>
        </authorList>
    </citation>
    <scope>NUCLEOTIDE SEQUENCE [LARGE SCALE GENOMIC DNA]</scope>
    <source>
        <strain evidence="3 4">F11</strain>
    </source>
</reference>
<dbReference type="EMBL" id="ML119057">
    <property type="protein sequence ID" value="ROT37515.1"/>
    <property type="molecule type" value="Genomic_DNA"/>
</dbReference>
<dbReference type="PANTHER" id="PTHR28535">
    <property type="entry name" value="ZINC FINGER GRF-TYPE CONTAINING 1"/>
    <property type="match status" value="1"/>
</dbReference>
<keyword evidence="4" id="KW-1185">Reference proteome</keyword>
<feature type="region of interest" description="Disordered" evidence="1">
    <location>
        <begin position="236"/>
        <end position="336"/>
    </location>
</feature>
<evidence type="ECO:0000313" key="3">
    <source>
        <dbReference type="EMBL" id="ROT37515.1"/>
    </source>
</evidence>
<feature type="region of interest" description="Disordered" evidence="1">
    <location>
        <begin position="781"/>
        <end position="895"/>
    </location>
</feature>
<feature type="region of interest" description="Disordered" evidence="1">
    <location>
        <begin position="621"/>
        <end position="752"/>
    </location>
</feature>
<feature type="compositionally biased region" description="Polar residues" evidence="1">
    <location>
        <begin position="785"/>
        <end position="796"/>
    </location>
</feature>
<dbReference type="PANTHER" id="PTHR28535:SF1">
    <property type="entry name" value="PROTEIN ZGRF1"/>
    <property type="match status" value="1"/>
</dbReference>
<dbReference type="GeneID" id="39580738"/>
<protein>
    <recommendedName>
        <fullName evidence="2">5'-3' DNA helicase ZGRF1-like N-terminal domain-containing protein</fullName>
    </recommendedName>
</protein>
<evidence type="ECO:0000259" key="2">
    <source>
        <dbReference type="Pfam" id="PF10382"/>
    </source>
</evidence>
<feature type="region of interest" description="Disordered" evidence="1">
    <location>
        <begin position="440"/>
        <end position="595"/>
    </location>
</feature>
<feature type="region of interest" description="Disordered" evidence="1">
    <location>
        <begin position="165"/>
        <end position="215"/>
    </location>
</feature>
<accession>A0A3N2PSN2</accession>
<evidence type="ECO:0000313" key="4">
    <source>
        <dbReference type="Proteomes" id="UP000272025"/>
    </source>
</evidence>
<feature type="compositionally biased region" description="Basic and acidic residues" evidence="1">
    <location>
        <begin position="528"/>
        <end position="539"/>
    </location>
</feature>
<feature type="compositionally biased region" description="Basic and acidic residues" evidence="1">
    <location>
        <begin position="114"/>
        <end position="123"/>
    </location>
</feature>
<evidence type="ECO:0000256" key="1">
    <source>
        <dbReference type="SAM" id="MobiDB-lite"/>
    </source>
</evidence>
<dbReference type="GO" id="GO:0006302">
    <property type="term" value="P:double-strand break repair"/>
    <property type="evidence" value="ECO:0007669"/>
    <property type="project" value="TreeGrafter"/>
</dbReference>